<keyword evidence="2" id="KW-1133">Transmembrane helix</keyword>
<organism evidence="3 4">
    <name type="scientific">Streptomyces castrisilvae</name>
    <dbReference type="NCBI Taxonomy" id="3033811"/>
    <lineage>
        <taxon>Bacteria</taxon>
        <taxon>Bacillati</taxon>
        <taxon>Actinomycetota</taxon>
        <taxon>Actinomycetes</taxon>
        <taxon>Kitasatosporales</taxon>
        <taxon>Streptomycetaceae</taxon>
        <taxon>Streptomyces</taxon>
    </lineage>
</organism>
<keyword evidence="4" id="KW-1185">Reference proteome</keyword>
<evidence type="ECO:0000313" key="3">
    <source>
        <dbReference type="EMBL" id="WLQ35905.1"/>
    </source>
</evidence>
<feature type="transmembrane region" description="Helical" evidence="2">
    <location>
        <begin position="55"/>
        <end position="77"/>
    </location>
</feature>
<evidence type="ECO:0000256" key="1">
    <source>
        <dbReference type="SAM" id="MobiDB-lite"/>
    </source>
</evidence>
<keyword evidence="2" id="KW-0472">Membrane</keyword>
<reference evidence="3 4" key="1">
    <citation type="submission" date="2023-03" db="EMBL/GenBank/DDBJ databases">
        <title>Isolation and description of six Streptomyces strains from soil environments, able to metabolize different microbial glucans.</title>
        <authorList>
            <person name="Widen T."/>
            <person name="Larsbrink J."/>
        </authorList>
    </citation>
    <scope>NUCLEOTIDE SEQUENCE [LARGE SCALE GENOMIC DNA]</scope>
    <source>
        <strain evidence="3 4">Mut1</strain>
    </source>
</reference>
<evidence type="ECO:0008006" key="5">
    <source>
        <dbReference type="Google" id="ProtNLM"/>
    </source>
</evidence>
<feature type="transmembrane region" description="Helical" evidence="2">
    <location>
        <begin position="113"/>
        <end position="132"/>
    </location>
</feature>
<dbReference type="EMBL" id="CP120997">
    <property type="protein sequence ID" value="WLQ35905.1"/>
    <property type="molecule type" value="Genomic_DNA"/>
</dbReference>
<keyword evidence="2" id="KW-0812">Transmembrane</keyword>
<protein>
    <recommendedName>
        <fullName evidence="5">Integral membrane protein</fullName>
    </recommendedName>
</protein>
<evidence type="ECO:0000313" key="4">
    <source>
        <dbReference type="Proteomes" id="UP001239522"/>
    </source>
</evidence>
<dbReference type="RefSeq" id="WP_306056853.1">
    <property type="nucleotide sequence ID" value="NZ_CP120997.1"/>
</dbReference>
<dbReference type="Proteomes" id="UP001239522">
    <property type="component" value="Chromosome"/>
</dbReference>
<accession>A0ABY9HMZ9</accession>
<gene>
    <name evidence="3" type="ORF">P8A18_21850</name>
</gene>
<feature type="transmembrane region" description="Helical" evidence="2">
    <location>
        <begin position="89"/>
        <end position="107"/>
    </location>
</feature>
<sequence>MSVVARRLVAFIAALVLAVEAVGIVIINVVLGTVVKNQDMSLAGTDPGAMSKGTWVLGGVSGLFLLLCAALLVLAGARDRAPGRVARTVLICCAVVHGVLGALTVGLVGWAAFAWMMVVLGLIVLALVAYGPEGAAPDAGRKAGTGPEPEKPAAPAPA</sequence>
<evidence type="ECO:0000256" key="2">
    <source>
        <dbReference type="SAM" id="Phobius"/>
    </source>
</evidence>
<feature type="region of interest" description="Disordered" evidence="1">
    <location>
        <begin position="135"/>
        <end position="158"/>
    </location>
</feature>
<proteinExistence type="predicted"/>
<feature type="transmembrane region" description="Helical" evidence="2">
    <location>
        <begin position="12"/>
        <end position="35"/>
    </location>
</feature>
<name>A0ABY9HMZ9_9ACTN</name>